<dbReference type="EMBL" id="JACVVD010000001">
    <property type="protein sequence ID" value="MBD0379137.1"/>
    <property type="molecule type" value="Genomic_DNA"/>
</dbReference>
<protein>
    <recommendedName>
        <fullName evidence="2">DUF7408 domain-containing protein</fullName>
    </recommendedName>
</protein>
<sequence>MKVSRYSGRTSRIARLALLILFVLGVQAIPWFAGLAVAEEARVEVQAEVGFGASNVKQGLLTPVKFTLLNQGADIAGDLVLQIANPNGSKDFSYVQHVELPQGSTKEIRMLVPGYTYSKSNNRISFFQNSVQSGKKISLDGSTYLEAFNMPRETMQVGVLARDADTMNFLAVLNQSGKKLNVLHLKQADIPGSALGLAGLDVLVLNDFASDTFTQEQVQAIHLWAQRGGTLILAGGAGYPKTAAPFIEAAPVTYQGTTAIQNLPELAKSGEKELTVTSPFTISQAQLAKDAEIVIAEGNIPLFARKAYGSGSIVYAAYDLSLNPLASWNGNSRLWEQILADPLQRAVDNTTNQMRFGPQPYWEMQQALEFFPNLQPPRLAILAWVMLFYAIVVGPILYFILRRMDRRELAWVVIPLLAVVTSIGIFQFGATNRGSMMAQAFHTVELDGSGSGVMQSTMSVFLPKGGNLDLKIPGTAAVRPFLQNDNYNGQQINEQSELLIRQEQEATLARLQNVPYSSVSKLHVDEEKRIQTGKLDYTVTSLSGHAAKGEITNHTQHDLTDVAVIINQVFIKIGPMKAGASASFDTSNGSGISYGPDAAHVAFPNSGMGGLDANLHQRSVLNAYLFDKTKLSGGFDPLIIGWSKDQTSILLGNGKTLPTDQLTLFAQKMKINFVSTDGKIHIPFPMLVPDLVDNHLKVSDINFHNGPYMQMGGGDVTFEYRLPSIPGANYQKMEMHADVNRDVTLDLWNTQSREWETIDVKPLMTWEGEKLQPYILEGKMIRIKATALQNNIGFRIPAISMEGAVKP</sequence>
<comment type="caution">
    <text evidence="3">The sequence shown here is derived from an EMBL/GenBank/DDBJ whole genome shotgun (WGS) entry which is preliminary data.</text>
</comment>
<accession>A0A926QIA4</accession>
<keyword evidence="4" id="KW-1185">Reference proteome</keyword>
<evidence type="ECO:0000256" key="1">
    <source>
        <dbReference type="SAM" id="Phobius"/>
    </source>
</evidence>
<dbReference type="SUPFAM" id="SSF52317">
    <property type="entry name" value="Class I glutamine amidotransferase-like"/>
    <property type="match status" value="1"/>
</dbReference>
<reference evidence="3" key="1">
    <citation type="submission" date="2020-09" db="EMBL/GenBank/DDBJ databases">
        <title>Draft Genome Sequence of Paenibacillus sp. WST5.</title>
        <authorList>
            <person name="Bao Z."/>
        </authorList>
    </citation>
    <scope>NUCLEOTIDE SEQUENCE</scope>
    <source>
        <strain evidence="3">WST5</strain>
    </source>
</reference>
<dbReference type="InterPro" id="IPR029062">
    <property type="entry name" value="Class_I_gatase-like"/>
</dbReference>
<keyword evidence="1" id="KW-0812">Transmembrane</keyword>
<dbReference type="Pfam" id="PF24157">
    <property type="entry name" value="DUF7408"/>
    <property type="match status" value="1"/>
</dbReference>
<dbReference type="RefSeq" id="WP_188172918.1">
    <property type="nucleotide sequence ID" value="NZ_JACVVD010000001.1"/>
</dbReference>
<organism evidence="3 4">
    <name type="scientific">Paenibacillus sedimenti</name>
    <dbReference type="NCBI Taxonomy" id="2770274"/>
    <lineage>
        <taxon>Bacteria</taxon>
        <taxon>Bacillati</taxon>
        <taxon>Bacillota</taxon>
        <taxon>Bacilli</taxon>
        <taxon>Bacillales</taxon>
        <taxon>Paenibacillaceae</taxon>
        <taxon>Paenibacillus</taxon>
    </lineage>
</organism>
<evidence type="ECO:0000313" key="3">
    <source>
        <dbReference type="EMBL" id="MBD0379137.1"/>
    </source>
</evidence>
<proteinExistence type="predicted"/>
<feature type="transmembrane region" description="Helical" evidence="1">
    <location>
        <begin position="408"/>
        <end position="430"/>
    </location>
</feature>
<evidence type="ECO:0000313" key="4">
    <source>
        <dbReference type="Proteomes" id="UP000650466"/>
    </source>
</evidence>
<keyword evidence="1" id="KW-0472">Membrane</keyword>
<evidence type="ECO:0000259" key="2">
    <source>
        <dbReference type="Pfam" id="PF24157"/>
    </source>
</evidence>
<dbReference type="Gene3D" id="3.40.50.880">
    <property type="match status" value="1"/>
</dbReference>
<feature type="domain" description="DUF7408" evidence="2">
    <location>
        <begin position="200"/>
        <end position="318"/>
    </location>
</feature>
<name>A0A926QIA4_9BACL</name>
<dbReference type="InterPro" id="IPR055831">
    <property type="entry name" value="DUF7408"/>
</dbReference>
<dbReference type="Proteomes" id="UP000650466">
    <property type="component" value="Unassembled WGS sequence"/>
</dbReference>
<dbReference type="AlphaFoldDB" id="A0A926QIA4"/>
<gene>
    <name evidence="3" type="ORF">ICC18_03230</name>
</gene>
<keyword evidence="1" id="KW-1133">Transmembrane helix</keyword>
<feature type="transmembrane region" description="Helical" evidence="1">
    <location>
        <begin position="381"/>
        <end position="401"/>
    </location>
</feature>